<dbReference type="RefSeq" id="WP_119602590.1">
    <property type="nucleotide sequence ID" value="NZ_QXQA01000020.1"/>
</dbReference>
<accession>A0A3A1UTJ5</accession>
<sequence>MTMEIGKVIIVNLFGVYEPQGKSLQKTFNQIRNQVQYQNLLLSNRVKVDEAIKAADYCFGVGDEPAVMAARTHNMEVVPECIMPLRFIKALP</sequence>
<dbReference type="EMBL" id="QXQA01000020">
    <property type="protein sequence ID" value="RIX48688.1"/>
    <property type="molecule type" value="Genomic_DNA"/>
</dbReference>
<proteinExistence type="predicted"/>
<evidence type="ECO:0000313" key="2">
    <source>
        <dbReference type="Proteomes" id="UP000266482"/>
    </source>
</evidence>
<evidence type="ECO:0000313" key="1">
    <source>
        <dbReference type="EMBL" id="RIX48688.1"/>
    </source>
</evidence>
<comment type="caution">
    <text evidence="1">The sequence shown here is derived from an EMBL/GenBank/DDBJ whole genome shotgun (WGS) entry which is preliminary data.</text>
</comment>
<protein>
    <submittedName>
        <fullName evidence="1">Uncharacterized protein</fullName>
    </submittedName>
</protein>
<keyword evidence="2" id="KW-1185">Reference proteome</keyword>
<reference evidence="1 2" key="1">
    <citation type="submission" date="2018-09" db="EMBL/GenBank/DDBJ databases">
        <title>Paenibacillus aracenensis nov. sp. isolated from a cave in southern Spain.</title>
        <authorList>
            <person name="Jurado V."/>
            <person name="Gutierrez-Patricio S."/>
            <person name="Gonzalez-Pimentel J.L."/>
            <person name="Miller A.Z."/>
            <person name="Laiz L."/>
            <person name="Saiz-Jimenez C."/>
        </authorList>
    </citation>
    <scope>NUCLEOTIDE SEQUENCE [LARGE SCALE GENOMIC DNA]</scope>
    <source>
        <strain evidence="1 2">DSM 22867</strain>
    </source>
</reference>
<dbReference type="AlphaFoldDB" id="A0A3A1UTJ5"/>
<organism evidence="1 2">
    <name type="scientific">Paenibacillus nanensis</name>
    <dbReference type="NCBI Taxonomy" id="393251"/>
    <lineage>
        <taxon>Bacteria</taxon>
        <taxon>Bacillati</taxon>
        <taxon>Bacillota</taxon>
        <taxon>Bacilli</taxon>
        <taxon>Bacillales</taxon>
        <taxon>Paenibacillaceae</taxon>
        <taxon>Paenibacillus</taxon>
    </lineage>
</organism>
<name>A0A3A1UTJ5_9BACL</name>
<gene>
    <name evidence="1" type="ORF">D3P08_23610</name>
</gene>
<dbReference type="Proteomes" id="UP000266482">
    <property type="component" value="Unassembled WGS sequence"/>
</dbReference>